<comment type="caution">
    <text evidence="5">The sequence shown here is derived from an EMBL/GenBank/DDBJ whole genome shotgun (WGS) entry which is preliminary data.</text>
</comment>
<evidence type="ECO:0000313" key="6">
    <source>
        <dbReference type="Proteomes" id="UP000824890"/>
    </source>
</evidence>
<evidence type="ECO:0000256" key="3">
    <source>
        <dbReference type="SAM" id="MobiDB-lite"/>
    </source>
</evidence>
<evidence type="ECO:0000313" key="5">
    <source>
        <dbReference type="EMBL" id="KAH0940876.1"/>
    </source>
</evidence>
<dbReference type="PROSITE" id="PS51320">
    <property type="entry name" value="TIFY"/>
    <property type="match status" value="1"/>
</dbReference>
<dbReference type="SMART" id="SM00979">
    <property type="entry name" value="TIFY"/>
    <property type="match status" value="1"/>
</dbReference>
<organism evidence="5 6">
    <name type="scientific">Brassica napus</name>
    <name type="common">Rape</name>
    <dbReference type="NCBI Taxonomy" id="3708"/>
    <lineage>
        <taxon>Eukaryota</taxon>
        <taxon>Viridiplantae</taxon>
        <taxon>Streptophyta</taxon>
        <taxon>Embryophyta</taxon>
        <taxon>Tracheophyta</taxon>
        <taxon>Spermatophyta</taxon>
        <taxon>Magnoliopsida</taxon>
        <taxon>eudicotyledons</taxon>
        <taxon>Gunneridae</taxon>
        <taxon>Pentapetalae</taxon>
        <taxon>rosids</taxon>
        <taxon>malvids</taxon>
        <taxon>Brassicales</taxon>
        <taxon>Brassicaceae</taxon>
        <taxon>Brassiceae</taxon>
        <taxon>Brassica</taxon>
    </lineage>
</organism>
<evidence type="ECO:0000256" key="2">
    <source>
        <dbReference type="RuleBase" id="RU369065"/>
    </source>
</evidence>
<feature type="region of interest" description="Disordered" evidence="3">
    <location>
        <begin position="303"/>
        <end position="337"/>
    </location>
</feature>
<proteinExistence type="inferred from homology"/>
<feature type="non-terminal residue" evidence="5">
    <location>
        <position position="1"/>
    </location>
</feature>
<dbReference type="PANTHER" id="PTHR33077:SF136">
    <property type="entry name" value="PROTEIN TIFY"/>
    <property type="match status" value="1"/>
</dbReference>
<evidence type="ECO:0000259" key="4">
    <source>
        <dbReference type="PROSITE" id="PS51320"/>
    </source>
</evidence>
<feature type="domain" description="Tify" evidence="4">
    <location>
        <begin position="258"/>
        <end position="293"/>
    </location>
</feature>
<feature type="compositionally biased region" description="Polar residues" evidence="3">
    <location>
        <begin position="180"/>
        <end position="191"/>
    </location>
</feature>
<dbReference type="Pfam" id="PF06200">
    <property type="entry name" value="tify"/>
    <property type="match status" value="1"/>
</dbReference>
<comment type="function">
    <text evidence="2">Repressor of jasmonate responses.</text>
</comment>
<keyword evidence="6" id="KW-1185">Reference proteome</keyword>
<protein>
    <recommendedName>
        <fullName evidence="2">Protein TIFY</fullName>
    </recommendedName>
    <alternativeName>
        <fullName evidence="2">Jasmonate ZIM domain-containing protein</fullName>
    </alternativeName>
</protein>
<feature type="region of interest" description="Disordered" evidence="3">
    <location>
        <begin position="211"/>
        <end position="230"/>
    </location>
</feature>
<feature type="compositionally biased region" description="Polar residues" evidence="3">
    <location>
        <begin position="142"/>
        <end position="163"/>
    </location>
</feature>
<dbReference type="InterPro" id="IPR040390">
    <property type="entry name" value="TIFY/JAZ"/>
</dbReference>
<gene>
    <name evidence="5" type="ORF">HID58_000513</name>
</gene>
<feature type="compositionally biased region" description="Polar residues" evidence="3">
    <location>
        <begin position="248"/>
        <end position="258"/>
    </location>
</feature>
<feature type="compositionally biased region" description="Basic and acidic residues" evidence="3">
    <location>
        <begin position="383"/>
        <end position="404"/>
    </location>
</feature>
<comment type="subcellular location">
    <subcellularLocation>
        <location evidence="2">Nucleus</location>
    </subcellularLocation>
</comment>
<dbReference type="PANTHER" id="PTHR33077">
    <property type="entry name" value="PROTEIN TIFY 4A-RELATED-RELATED"/>
    <property type="match status" value="1"/>
</dbReference>
<reference evidence="5 6" key="1">
    <citation type="submission" date="2021-05" db="EMBL/GenBank/DDBJ databases">
        <title>Genome Assembly of Synthetic Allotetraploid Brassica napus Reveals Homoeologous Exchanges between Subgenomes.</title>
        <authorList>
            <person name="Davis J.T."/>
        </authorList>
    </citation>
    <scope>NUCLEOTIDE SEQUENCE [LARGE SCALE GENOMIC DNA]</scope>
    <source>
        <strain evidence="6">cv. Da-Ae</strain>
        <tissue evidence="5">Seedling</tissue>
    </source>
</reference>
<name>A0ABQ8EGR8_BRANA</name>
<evidence type="ECO:0000256" key="1">
    <source>
        <dbReference type="ARBA" id="ARBA00008614"/>
    </source>
</evidence>
<dbReference type="EMBL" id="JAGKQM010000001">
    <property type="protein sequence ID" value="KAH0940876.1"/>
    <property type="molecule type" value="Genomic_DNA"/>
</dbReference>
<keyword evidence="2" id="KW-1184">Jasmonic acid signaling pathway</keyword>
<keyword evidence="2" id="KW-0539">Nucleus</keyword>
<accession>A0ABQ8EGR8</accession>
<sequence length="404" mass="43785">NQTVNGGSGGEVATTLKHLLIQMMKRNNNDDVDSRLRVKEQQDKLLFHDFLGSKTPTLASTSMLPLDKADKPVTASASSAGGRGGLSSTSDLVGTLGVNLSDEFGGSYSFEFLLQCDVGSGVGSHLDGIQLFGQRREASGSIMSNRFSGNKRSNSDSHITTQEQHPEALHWSKLLRSGPGSHSVNVANQSPRGGGQISHLLHQLSSSRFKDDAVAQTAADEGSRTGMKGPRIMSSYTMPNPSKVECLTPSSTANRKDLTSSTKQMTIFYGGQAHVFDDVHPNKADVIMALAGSSGGSWSTDLSHKLKTKNNTSDGPYKQGQVYEGGGSSRETPFLSPDIRARPVHQDTTSSPCHRIFTQPGDFLDKEKFSHCREQHQGSIISRRRDTRDPVRISDPEKKLHDYV</sequence>
<feature type="region of interest" description="Disordered" evidence="3">
    <location>
        <begin position="374"/>
        <end position="404"/>
    </location>
</feature>
<feature type="region of interest" description="Disordered" evidence="3">
    <location>
        <begin position="142"/>
        <end position="197"/>
    </location>
</feature>
<dbReference type="Proteomes" id="UP000824890">
    <property type="component" value="Unassembled WGS sequence"/>
</dbReference>
<dbReference type="InterPro" id="IPR010399">
    <property type="entry name" value="Tify_dom"/>
</dbReference>
<comment type="similarity">
    <text evidence="1 2">Belongs to the TIFY/JAZ family.</text>
</comment>
<feature type="region of interest" description="Disordered" evidence="3">
    <location>
        <begin position="235"/>
        <end position="258"/>
    </location>
</feature>
<comment type="domain">
    <text evidence="2">The jas domain is required for interaction with COI1.</text>
</comment>